<proteinExistence type="inferred from homology"/>
<dbReference type="Proteomes" id="UP001432995">
    <property type="component" value="Unassembled WGS sequence"/>
</dbReference>
<dbReference type="InterPro" id="IPR011059">
    <property type="entry name" value="Metal-dep_hydrolase_composite"/>
</dbReference>
<evidence type="ECO:0000256" key="2">
    <source>
        <dbReference type="ARBA" id="ARBA00002368"/>
    </source>
</evidence>
<dbReference type="PROSITE" id="PS00482">
    <property type="entry name" value="DIHYDROOROTASE_1"/>
    <property type="match status" value="1"/>
</dbReference>
<evidence type="ECO:0000256" key="4">
    <source>
        <dbReference type="ARBA" id="ARBA00022723"/>
    </source>
</evidence>
<evidence type="ECO:0000256" key="3">
    <source>
        <dbReference type="ARBA" id="ARBA00010286"/>
    </source>
</evidence>
<dbReference type="InterPro" id="IPR050138">
    <property type="entry name" value="DHOase/Allantoinase_Hydrolase"/>
</dbReference>
<comment type="cofactor">
    <cofactor evidence="1">
        <name>Zn(2+)</name>
        <dbReference type="ChEBI" id="CHEBI:29105"/>
    </cofactor>
</comment>
<evidence type="ECO:0000259" key="6">
    <source>
        <dbReference type="Pfam" id="PF01979"/>
    </source>
</evidence>
<dbReference type="NCBIfam" id="TIGR00857">
    <property type="entry name" value="pyrC_multi"/>
    <property type="match status" value="1"/>
</dbReference>
<dbReference type="PANTHER" id="PTHR43668:SF4">
    <property type="entry name" value="ALLANTOINASE"/>
    <property type="match status" value="1"/>
</dbReference>
<dbReference type="GO" id="GO:0004151">
    <property type="term" value="F:dihydroorotase activity"/>
    <property type="evidence" value="ECO:0007669"/>
    <property type="project" value="UniProtKB-EC"/>
</dbReference>
<dbReference type="InterPro" id="IPR002195">
    <property type="entry name" value="Dihydroorotase_CS"/>
</dbReference>
<sequence>MPMHYDLLIRGGTCVTPWGTEIADIGVREGRIVAIGAPIGATAEVRIDAAGLHVLPGLIDSHVHLRDPGDPAVETLETGTRAAVLGGIATLFDMPNTDPPIADIERLAWKRDYVAGRSWCDIGLYVAGAKTNIDALAALEREPGVCAVKVFAGSSTASLMIEDDAHLERAMRSGHRRMAFHSEDEYRLQARKPLFIRGQPHRTHMEWRDEECAFLGTRRLMALARKTGRATHILHVSTAEELEYLRDYRDIATVEVLVNHLTQVAPDCYDRLGGFGVMNPPIRGERHRAAAWAAVQDGTVDTIGSDHAPHARAAKARPWPDCPAGLTGVQTLVPLMLDHVAAGRLSLSRLVDLMAAGPARVYGLLGKGRIAAGYDADFTLVDLKACRTIEESWIVSPCGWTPFAGTAVTGWPMATIVRGQPVMREDAVLGSPRGGPARFSA</sequence>
<dbReference type="PANTHER" id="PTHR43668">
    <property type="entry name" value="ALLANTOINASE"/>
    <property type="match status" value="1"/>
</dbReference>
<dbReference type="InterPro" id="IPR032466">
    <property type="entry name" value="Metal_Hydrolase"/>
</dbReference>
<keyword evidence="5 7" id="KW-0378">Hydrolase</keyword>
<feature type="domain" description="Amidohydrolase-related" evidence="6">
    <location>
        <begin position="54"/>
        <end position="422"/>
    </location>
</feature>
<dbReference type="SUPFAM" id="SSF51556">
    <property type="entry name" value="Metallo-dependent hydrolases"/>
    <property type="match status" value="1"/>
</dbReference>
<dbReference type="Pfam" id="PF01979">
    <property type="entry name" value="Amidohydro_1"/>
    <property type="match status" value="1"/>
</dbReference>
<reference evidence="7" key="1">
    <citation type="submission" date="2024-06" db="EMBL/GenBank/DDBJ databases">
        <authorList>
            <person name="Campbell A.G."/>
        </authorList>
    </citation>
    <scope>NUCLEOTIDE SEQUENCE</scope>
    <source>
        <strain evidence="7">EM17</strain>
    </source>
</reference>
<evidence type="ECO:0000313" key="7">
    <source>
        <dbReference type="EMBL" id="MER2288639.1"/>
    </source>
</evidence>
<name>A0ABV1R1C8_9HYPH</name>
<evidence type="ECO:0000256" key="1">
    <source>
        <dbReference type="ARBA" id="ARBA00001947"/>
    </source>
</evidence>
<dbReference type="EC" id="3.5.2.3" evidence="7"/>
<comment type="function">
    <text evidence="2">Catalyzes the reversible cyclization of carbamoyl aspartate to dihydroorotate.</text>
</comment>
<dbReference type="InterPro" id="IPR006680">
    <property type="entry name" value="Amidohydro-rel"/>
</dbReference>
<dbReference type="CDD" id="cd01318">
    <property type="entry name" value="DHOase_IIb"/>
    <property type="match status" value="1"/>
</dbReference>
<dbReference type="PROSITE" id="PS00483">
    <property type="entry name" value="DIHYDROOROTASE_2"/>
    <property type="match status" value="1"/>
</dbReference>
<keyword evidence="4" id="KW-0479">Metal-binding</keyword>
<gene>
    <name evidence="7" type="ORF">ABS770_10245</name>
</gene>
<evidence type="ECO:0000313" key="8">
    <source>
        <dbReference type="Proteomes" id="UP001432995"/>
    </source>
</evidence>
<accession>A0ABV1R1C8</accession>
<organism evidence="7 8">
    <name type="scientific">Methylobacterium brachiatum</name>
    <dbReference type="NCBI Taxonomy" id="269660"/>
    <lineage>
        <taxon>Bacteria</taxon>
        <taxon>Pseudomonadati</taxon>
        <taxon>Pseudomonadota</taxon>
        <taxon>Alphaproteobacteria</taxon>
        <taxon>Hyphomicrobiales</taxon>
        <taxon>Methylobacteriaceae</taxon>
        <taxon>Methylobacterium</taxon>
    </lineage>
</organism>
<keyword evidence="8" id="KW-1185">Reference proteome</keyword>
<evidence type="ECO:0000256" key="5">
    <source>
        <dbReference type="ARBA" id="ARBA00022801"/>
    </source>
</evidence>
<dbReference type="NCBIfam" id="NF006559">
    <property type="entry name" value="PRK09060.1"/>
    <property type="match status" value="1"/>
</dbReference>
<dbReference type="Gene3D" id="2.30.40.10">
    <property type="entry name" value="Urease, subunit C, domain 1"/>
    <property type="match status" value="1"/>
</dbReference>
<dbReference type="SUPFAM" id="SSF51338">
    <property type="entry name" value="Composite domain of metallo-dependent hydrolases"/>
    <property type="match status" value="1"/>
</dbReference>
<comment type="caution">
    <text evidence="7">The sequence shown here is derived from an EMBL/GenBank/DDBJ whole genome shotgun (WGS) entry which is preliminary data.</text>
</comment>
<protein>
    <submittedName>
        <fullName evidence="7">Dihydroorotase</fullName>
        <ecNumber evidence="7">3.5.2.3</ecNumber>
    </submittedName>
</protein>
<dbReference type="EMBL" id="JBELQD010000008">
    <property type="protein sequence ID" value="MER2288639.1"/>
    <property type="molecule type" value="Genomic_DNA"/>
</dbReference>
<dbReference type="Gene3D" id="3.20.20.140">
    <property type="entry name" value="Metal-dependent hydrolases"/>
    <property type="match status" value="1"/>
</dbReference>
<comment type="similarity">
    <text evidence="3">Belongs to the metallo-dependent hydrolases superfamily. DHOase family. Class I DHOase subfamily.</text>
</comment>